<name>A0A395LNJ3_9SPHN</name>
<keyword evidence="4" id="KW-0223">Dioxygenase</keyword>
<dbReference type="RefSeq" id="WP_115492006.1">
    <property type="nucleotide sequence ID" value="NZ_JACHWW010000001.1"/>
</dbReference>
<evidence type="ECO:0000313" key="8">
    <source>
        <dbReference type="EMBL" id="RDS78633.1"/>
    </source>
</evidence>
<comment type="caution">
    <text evidence="8">The sequence shown here is derived from an EMBL/GenBank/DDBJ whole genome shotgun (WGS) entry which is preliminary data.</text>
</comment>
<evidence type="ECO:0000256" key="1">
    <source>
        <dbReference type="ARBA" id="ARBA00001961"/>
    </source>
</evidence>
<keyword evidence="9" id="KW-1185">Reference proteome</keyword>
<dbReference type="AlphaFoldDB" id="A0A395LNJ3"/>
<dbReference type="OrthoDB" id="269774at2"/>
<dbReference type="PROSITE" id="PS51471">
    <property type="entry name" value="FE2OG_OXY"/>
    <property type="match status" value="1"/>
</dbReference>
<dbReference type="InterPro" id="IPR005123">
    <property type="entry name" value="Oxoglu/Fe-dep_dioxygenase_dom"/>
</dbReference>
<evidence type="ECO:0000259" key="7">
    <source>
        <dbReference type="PROSITE" id="PS51471"/>
    </source>
</evidence>
<evidence type="ECO:0000256" key="3">
    <source>
        <dbReference type="ARBA" id="ARBA00022896"/>
    </source>
</evidence>
<dbReference type="PANTHER" id="PTHR10869">
    <property type="entry name" value="PROLYL 4-HYDROXYLASE ALPHA SUBUNIT"/>
    <property type="match status" value="1"/>
</dbReference>
<proteinExistence type="predicted"/>
<dbReference type="GO" id="GO:0031418">
    <property type="term" value="F:L-ascorbic acid binding"/>
    <property type="evidence" value="ECO:0007669"/>
    <property type="project" value="UniProtKB-KW"/>
</dbReference>
<evidence type="ECO:0000256" key="5">
    <source>
        <dbReference type="ARBA" id="ARBA00023002"/>
    </source>
</evidence>
<keyword evidence="6" id="KW-0408">Iron</keyword>
<sequence length="223" mass="25189">MAETKTKVPDQDGLARVGKIVRQRLEADPKAYKVPSDKAEIYAIGEFLTSNECRQLAGKIDQVARPSSLYEGTYKDGFRTSYSGNFDRDDPMVKMISRRIDDALGLPGKLGETMQGQRYLPGQQFKDHHDYFYPSEDYWKQEKKNGGQRSWTAMMFLNNVPAGGATAFPELGIRIEPKAGVLLAWNNAKPDGTPNEYTLHAGTPVTEGVKYVITRWYRSRKWG</sequence>
<dbReference type="GO" id="GO:0004656">
    <property type="term" value="F:procollagen-proline 4-dioxygenase activity"/>
    <property type="evidence" value="ECO:0007669"/>
    <property type="project" value="TreeGrafter"/>
</dbReference>
<protein>
    <submittedName>
        <fullName evidence="8">2OG-Fe(II) oxygenase</fullName>
    </submittedName>
</protein>
<evidence type="ECO:0000256" key="6">
    <source>
        <dbReference type="ARBA" id="ARBA00023004"/>
    </source>
</evidence>
<reference evidence="8 9" key="1">
    <citation type="submission" date="2018-07" db="EMBL/GenBank/DDBJ databases">
        <title>Erythrobacter nanhaiensis sp. nov., a novel member of the genus Erythrobacter isolated from the South China Sea.</title>
        <authorList>
            <person name="Chen X."/>
            <person name="Liu J."/>
        </authorList>
    </citation>
    <scope>NUCLEOTIDE SEQUENCE [LARGE SCALE GENOMIC DNA]</scope>
    <source>
        <strain evidence="8 9">S-5</strain>
    </source>
</reference>
<keyword evidence="5" id="KW-0560">Oxidoreductase</keyword>
<keyword evidence="2" id="KW-0479">Metal-binding</keyword>
<dbReference type="Proteomes" id="UP000254101">
    <property type="component" value="Unassembled WGS sequence"/>
</dbReference>
<comment type="cofactor">
    <cofactor evidence="1">
        <name>L-ascorbate</name>
        <dbReference type="ChEBI" id="CHEBI:38290"/>
    </cofactor>
</comment>
<dbReference type="GO" id="GO:0005506">
    <property type="term" value="F:iron ion binding"/>
    <property type="evidence" value="ECO:0007669"/>
    <property type="project" value="InterPro"/>
</dbReference>
<dbReference type="Pfam" id="PF13640">
    <property type="entry name" value="2OG-FeII_Oxy_3"/>
    <property type="match status" value="1"/>
</dbReference>
<organism evidence="8 9">
    <name type="scientific">Alteriqipengyuania lutimaris</name>
    <dbReference type="NCBI Taxonomy" id="1538146"/>
    <lineage>
        <taxon>Bacteria</taxon>
        <taxon>Pseudomonadati</taxon>
        <taxon>Pseudomonadota</taxon>
        <taxon>Alphaproteobacteria</taxon>
        <taxon>Sphingomonadales</taxon>
        <taxon>Erythrobacteraceae</taxon>
        <taxon>Alteriqipengyuania</taxon>
    </lineage>
</organism>
<dbReference type="InterPro" id="IPR006620">
    <property type="entry name" value="Pro_4_hyd_alph"/>
</dbReference>
<dbReference type="InterPro" id="IPR045054">
    <property type="entry name" value="P4HA-like"/>
</dbReference>
<dbReference type="InterPro" id="IPR044862">
    <property type="entry name" value="Pro_4_hyd_alph_FE2OG_OXY"/>
</dbReference>
<dbReference type="EMBL" id="QRBB01000001">
    <property type="protein sequence ID" value="RDS78633.1"/>
    <property type="molecule type" value="Genomic_DNA"/>
</dbReference>
<feature type="domain" description="Fe2OG dioxygenase" evidence="7">
    <location>
        <begin position="110"/>
        <end position="219"/>
    </location>
</feature>
<evidence type="ECO:0000313" key="9">
    <source>
        <dbReference type="Proteomes" id="UP000254101"/>
    </source>
</evidence>
<dbReference type="Gene3D" id="2.60.120.620">
    <property type="entry name" value="q2cbj1_9rhob like domain"/>
    <property type="match status" value="1"/>
</dbReference>
<evidence type="ECO:0000256" key="2">
    <source>
        <dbReference type="ARBA" id="ARBA00022723"/>
    </source>
</evidence>
<keyword evidence="3" id="KW-0847">Vitamin C</keyword>
<accession>A0A395LNJ3</accession>
<dbReference type="PANTHER" id="PTHR10869:SF246">
    <property type="entry name" value="TRANSMEMBRANE PROLYL 4-HYDROXYLASE"/>
    <property type="match status" value="1"/>
</dbReference>
<gene>
    <name evidence="8" type="ORF">DL238_09330</name>
</gene>
<dbReference type="SMART" id="SM00702">
    <property type="entry name" value="P4Hc"/>
    <property type="match status" value="1"/>
</dbReference>
<evidence type="ECO:0000256" key="4">
    <source>
        <dbReference type="ARBA" id="ARBA00022964"/>
    </source>
</evidence>